<reference evidence="2" key="1">
    <citation type="submission" date="2022-07" db="EMBL/GenBank/DDBJ databases">
        <title>Genome Sequence of Physisporinus lineatus.</title>
        <authorList>
            <person name="Buettner E."/>
        </authorList>
    </citation>
    <scope>NUCLEOTIDE SEQUENCE</scope>
    <source>
        <strain evidence="2">VT162</strain>
    </source>
</reference>
<evidence type="ECO:0000313" key="2">
    <source>
        <dbReference type="EMBL" id="KAJ3480305.1"/>
    </source>
</evidence>
<comment type="caution">
    <text evidence="2">The sequence shown here is derived from an EMBL/GenBank/DDBJ whole genome shotgun (WGS) entry which is preliminary data.</text>
</comment>
<proteinExistence type="predicted"/>
<feature type="region of interest" description="Disordered" evidence="1">
    <location>
        <begin position="1"/>
        <end position="20"/>
    </location>
</feature>
<dbReference type="EMBL" id="JANAWD010000383">
    <property type="protein sequence ID" value="KAJ3480305.1"/>
    <property type="molecule type" value="Genomic_DNA"/>
</dbReference>
<accession>A0AAD5YG76</accession>
<evidence type="ECO:0000256" key="1">
    <source>
        <dbReference type="SAM" id="MobiDB-lite"/>
    </source>
</evidence>
<dbReference type="AlphaFoldDB" id="A0AAD5YG76"/>
<keyword evidence="3" id="KW-1185">Reference proteome</keyword>
<dbReference type="Proteomes" id="UP001212997">
    <property type="component" value="Unassembled WGS sequence"/>
</dbReference>
<protein>
    <submittedName>
        <fullName evidence="2">Uncharacterized protein</fullName>
    </submittedName>
</protein>
<organism evidence="2 3">
    <name type="scientific">Meripilus lineatus</name>
    <dbReference type="NCBI Taxonomy" id="2056292"/>
    <lineage>
        <taxon>Eukaryota</taxon>
        <taxon>Fungi</taxon>
        <taxon>Dikarya</taxon>
        <taxon>Basidiomycota</taxon>
        <taxon>Agaricomycotina</taxon>
        <taxon>Agaricomycetes</taxon>
        <taxon>Polyporales</taxon>
        <taxon>Meripilaceae</taxon>
        <taxon>Meripilus</taxon>
    </lineage>
</organism>
<name>A0AAD5YG76_9APHY</name>
<evidence type="ECO:0000313" key="3">
    <source>
        <dbReference type="Proteomes" id="UP001212997"/>
    </source>
</evidence>
<sequence length="225" mass="24333">MAFAPSMAFESDSPTASQQQSGLVSVESLRQYPIVQGSIRELKDTSHLRWCKIVDEDCCVSQDDQVMFRIPLPDILENAPYRILLQLAKGHSVSLRHGRSRGDILAAFATHTCDLTCHRSCVLLDGTNPNLFQVTQPHPAGDEPPSVAVATQTVFQSQGTESTQMTLIFDENSQADGVNTPASSVASNSNDDVKMVGVINDSPPSFPPKVLPISKRIDIIASAKG</sequence>
<gene>
    <name evidence="2" type="ORF">NLI96_g8440</name>
</gene>